<name>A0ABC8QPS6_9AQUA</name>
<reference evidence="4 5" key="1">
    <citation type="submission" date="2024-02" db="EMBL/GenBank/DDBJ databases">
        <authorList>
            <person name="Vignale AGUSTIN F."/>
            <person name="Sosa J E."/>
            <person name="Modenutti C."/>
        </authorList>
    </citation>
    <scope>NUCLEOTIDE SEQUENCE [LARGE SCALE GENOMIC DNA]</scope>
</reference>
<comment type="caution">
    <text evidence="4">The sequence shown here is derived from an EMBL/GenBank/DDBJ whole genome shotgun (WGS) entry which is preliminary data.</text>
</comment>
<feature type="compositionally biased region" description="Low complexity" evidence="3">
    <location>
        <begin position="158"/>
        <end position="174"/>
    </location>
</feature>
<feature type="compositionally biased region" description="Basic residues" evidence="3">
    <location>
        <begin position="644"/>
        <end position="658"/>
    </location>
</feature>
<gene>
    <name evidence="4" type="ORF">ILEXP_LOCUS386</name>
</gene>
<dbReference type="PANTHER" id="PTHR23253">
    <property type="entry name" value="EUKARYOTIC TRANSLATION INITIATION FACTOR 4 GAMMA"/>
    <property type="match status" value="1"/>
</dbReference>
<organism evidence="4 5">
    <name type="scientific">Ilex paraguariensis</name>
    <name type="common">yerba mate</name>
    <dbReference type="NCBI Taxonomy" id="185542"/>
    <lineage>
        <taxon>Eukaryota</taxon>
        <taxon>Viridiplantae</taxon>
        <taxon>Streptophyta</taxon>
        <taxon>Embryophyta</taxon>
        <taxon>Tracheophyta</taxon>
        <taxon>Spermatophyta</taxon>
        <taxon>Magnoliopsida</taxon>
        <taxon>eudicotyledons</taxon>
        <taxon>Gunneridae</taxon>
        <taxon>Pentapetalae</taxon>
        <taxon>asterids</taxon>
        <taxon>campanulids</taxon>
        <taxon>Aquifoliales</taxon>
        <taxon>Aquifoliaceae</taxon>
        <taxon>Ilex</taxon>
    </lineage>
</organism>
<evidence type="ECO:0000256" key="1">
    <source>
        <dbReference type="ARBA" id="ARBA00022540"/>
    </source>
</evidence>
<dbReference type="AlphaFoldDB" id="A0ABC8QPS6"/>
<evidence type="ECO:0000256" key="2">
    <source>
        <dbReference type="ARBA" id="ARBA00022917"/>
    </source>
</evidence>
<keyword evidence="1" id="KW-0396">Initiation factor</keyword>
<dbReference type="EMBL" id="CAUOFW020000026">
    <property type="protein sequence ID" value="CAK9133472.1"/>
    <property type="molecule type" value="Genomic_DNA"/>
</dbReference>
<feature type="region of interest" description="Disordered" evidence="3">
    <location>
        <begin position="134"/>
        <end position="174"/>
    </location>
</feature>
<sequence length="811" mass="88136">MLFQSMEQLNGISIRMTTLETRIVQSLNNATTHEQGEAAIEDHVENEKVAQVQVPNPPPAHELPAVIPQPPMPEWAREVLEREWYETYDTAGDITKKVKMEVQDFEDHIVQNGAYFQPPLHADAPLIGANVKPTDVSTQKSTRPIPKVPSSNAATVMSDTTAPTTPAKAPADASKSFPFQFGSISPGLMNGMQIPARTSSAPPNLDEQKRDQACHDLLRAGLTLPMPSIPVPKQQLPRKDAGTVDQSNTDETYPTPKVKRGVQVSAASHVVETQKPSVHTIPGISMQIPFHQPQVPSQSNTSERDVQVLVASPVVQTQKPSVHPIPGSTRKTVKITHPDTHEELRLDGSSGQRSQDDIDKAAENFVTSTFTVQGAIYTKPSPSALDLSTISLGDKASIVDISLTGNDGIWTKEVDGTTSGMLDQHSARASVPPLSEATLKFEGEGADKISAGLVSLSALGSKDKPLPEPNRGKSNKAKQRRRRKELLQKADAAGTTSDLYMAYRGPEENKETVTSAEIMLSSSSISLKQVYGDSSQEDVVSSQNVDQSKANPDDWKDAADISTPKLETYDEGKHNHGGLQHQGEDEIGVMARKYTRDFLLIFAEQYTDLPDGFDITSDLAGQCIDLPQVPSQSNTGEINPTPKVKNHKKKKKTPKVKRGVQVSVASSVVQTQKPSVHPIPGVSLQIPFHQPHVPIQFGGSSPQIEFQGMTGTSLPMPMPLHFQMGNLPRVQQPVFVPGLQPHRMQTLGIMHQGHGLNFSSPMGPQLPSQLGNLGIGITQQFSQQQAGNFGSTRKTVKITHPDNHEEFRLDG</sequence>
<dbReference type="PANTHER" id="PTHR23253:SF9">
    <property type="entry name" value="EUKARYOTIC TRANSLATION INITIATION FACTOR 4 GAMMA 2"/>
    <property type="match status" value="1"/>
</dbReference>
<keyword evidence="2" id="KW-0648">Protein biosynthesis</keyword>
<evidence type="ECO:0000313" key="4">
    <source>
        <dbReference type="EMBL" id="CAK9133472.1"/>
    </source>
</evidence>
<feature type="compositionally biased region" description="Polar residues" evidence="3">
    <location>
        <begin position="536"/>
        <end position="550"/>
    </location>
</feature>
<feature type="region of interest" description="Disordered" evidence="3">
    <location>
        <begin position="224"/>
        <end position="256"/>
    </location>
</feature>
<protein>
    <submittedName>
        <fullName evidence="4">Uncharacterized protein</fullName>
    </submittedName>
</protein>
<evidence type="ECO:0000313" key="5">
    <source>
        <dbReference type="Proteomes" id="UP001642360"/>
    </source>
</evidence>
<dbReference type="GO" id="GO:0003743">
    <property type="term" value="F:translation initiation factor activity"/>
    <property type="evidence" value="ECO:0007669"/>
    <property type="project" value="UniProtKB-KW"/>
</dbReference>
<feature type="region of interest" description="Disordered" evidence="3">
    <location>
        <begin position="627"/>
        <end position="659"/>
    </location>
</feature>
<feature type="compositionally biased region" description="Basic residues" evidence="3">
    <location>
        <begin position="473"/>
        <end position="484"/>
    </location>
</feature>
<feature type="region of interest" description="Disordered" evidence="3">
    <location>
        <begin position="536"/>
        <end position="559"/>
    </location>
</feature>
<keyword evidence="5" id="KW-1185">Reference proteome</keyword>
<accession>A0ABC8QPS6</accession>
<proteinExistence type="predicted"/>
<feature type="compositionally biased region" description="Polar residues" evidence="3">
    <location>
        <begin position="629"/>
        <end position="638"/>
    </location>
</feature>
<feature type="region of interest" description="Disordered" evidence="3">
    <location>
        <begin position="459"/>
        <end position="491"/>
    </location>
</feature>
<evidence type="ECO:0000256" key="3">
    <source>
        <dbReference type="SAM" id="MobiDB-lite"/>
    </source>
</evidence>
<dbReference type="Proteomes" id="UP001642360">
    <property type="component" value="Unassembled WGS sequence"/>
</dbReference>